<gene>
    <name evidence="2" type="ORF">FNW17_14810</name>
</gene>
<sequence length="472" mass="52475">MLLPIQDFKKETFSKANLSKSLLLGIAITALSYTEAKAQFTLTGQLRPRTELREGQGTLQKNGDDAALHISQRTRLNAGYTGYRFKVFMALQDVRVWGQDQSSINRTTTDANDGLMLHEAWGEIFLNDTVSKIKNLSLKIGRQEISYDDQKVIGALDWLQQARRHDAIVLKFANKGWIADIGAAFNQNSEKTVGTLYNGIPTTYGAGTNGIGTMYKSFQYAYVGKKFFFGDLSFLFFKDDFNKYTTVAAVKTPVQGVWSRTTTGLFYNVNPTRKINLAGSYYYQGGRNKDGRILSANLASITSTVQVSRKLFVGPGIDYLSGTDGTKAVTTDSRSNLFDPLYGTPHKFWGGMDYFYVASGFGNQGLMNYFFKAKYNAKDKLTLFAELHGFESANKVSNGTGGTRTSYLGTELDLKMSYNFTKLINIEAGYSYMKATNTMASAQVKNVTNANLSPQWAYVTLNIKPDFLASKK</sequence>
<organism evidence="2 3">
    <name type="scientific">Flavobacterium franklandianum</name>
    <dbReference type="NCBI Taxonomy" id="2594430"/>
    <lineage>
        <taxon>Bacteria</taxon>
        <taxon>Pseudomonadati</taxon>
        <taxon>Bacteroidota</taxon>
        <taxon>Flavobacteriia</taxon>
        <taxon>Flavobacteriales</taxon>
        <taxon>Flavobacteriaceae</taxon>
        <taxon>Flavobacterium</taxon>
    </lineage>
</organism>
<dbReference type="Proteomes" id="UP000318585">
    <property type="component" value="Unassembled WGS sequence"/>
</dbReference>
<evidence type="ECO:0000313" key="2">
    <source>
        <dbReference type="EMBL" id="TRX16153.1"/>
    </source>
</evidence>
<dbReference type="InterPro" id="IPR025388">
    <property type="entry name" value="Alginate_export_dom"/>
</dbReference>
<evidence type="ECO:0000259" key="1">
    <source>
        <dbReference type="Pfam" id="PF13372"/>
    </source>
</evidence>
<proteinExistence type="predicted"/>
<keyword evidence="3" id="KW-1185">Reference proteome</keyword>
<accession>A0A553C6T8</accession>
<dbReference type="Pfam" id="PF13372">
    <property type="entry name" value="Alginate_exp"/>
    <property type="match status" value="1"/>
</dbReference>
<feature type="domain" description="Alginate export" evidence="1">
    <location>
        <begin position="41"/>
        <end position="450"/>
    </location>
</feature>
<dbReference type="OrthoDB" id="1070463at2"/>
<reference evidence="2 3" key="1">
    <citation type="submission" date="2019-07" db="EMBL/GenBank/DDBJ databases">
        <title>Novel species of Flavobacterium.</title>
        <authorList>
            <person name="Liu Q."/>
            <person name="Xin Y.-H."/>
        </authorList>
    </citation>
    <scope>NUCLEOTIDE SEQUENCE [LARGE SCALE GENOMIC DNA]</scope>
    <source>
        <strain evidence="2 3">LB3P56</strain>
    </source>
</reference>
<dbReference type="EMBL" id="VJZR01000018">
    <property type="protein sequence ID" value="TRX16153.1"/>
    <property type="molecule type" value="Genomic_DNA"/>
</dbReference>
<comment type="caution">
    <text evidence="2">The sequence shown here is derived from an EMBL/GenBank/DDBJ whole genome shotgun (WGS) entry which is preliminary data.</text>
</comment>
<dbReference type="AlphaFoldDB" id="A0A553C6T8"/>
<evidence type="ECO:0000313" key="3">
    <source>
        <dbReference type="Proteomes" id="UP000318585"/>
    </source>
</evidence>
<protein>
    <recommendedName>
        <fullName evidence="1">Alginate export domain-containing protein</fullName>
    </recommendedName>
</protein>
<name>A0A553C6T8_9FLAO</name>